<organism evidence="2 3">
    <name type="scientific">Hankyongella ginsenosidimutans</name>
    <dbReference type="NCBI Taxonomy" id="1763828"/>
    <lineage>
        <taxon>Bacteria</taxon>
        <taxon>Pseudomonadati</taxon>
        <taxon>Pseudomonadota</taxon>
        <taxon>Alphaproteobacteria</taxon>
        <taxon>Sphingomonadales</taxon>
        <taxon>Sphingomonadaceae</taxon>
        <taxon>Hankyongella</taxon>
    </lineage>
</organism>
<dbReference type="Pfam" id="PF09361">
    <property type="entry name" value="Phasin_2"/>
    <property type="match status" value="1"/>
</dbReference>
<dbReference type="EMBL" id="CP039704">
    <property type="protein sequence ID" value="QCI79263.1"/>
    <property type="molecule type" value="Genomic_DNA"/>
</dbReference>
<dbReference type="KEGG" id="hgn:E6W36_05905"/>
<protein>
    <submittedName>
        <fullName evidence="2">Phasin family protein</fullName>
    </submittedName>
</protein>
<proteinExistence type="predicted"/>
<evidence type="ECO:0000313" key="2">
    <source>
        <dbReference type="EMBL" id="QCI79263.1"/>
    </source>
</evidence>
<dbReference type="AlphaFoldDB" id="A0A4D7C903"/>
<accession>A0A4D7C903</accession>
<gene>
    <name evidence="2" type="ORF">E6W36_05905</name>
</gene>
<sequence length="111" mass="12360">MMTETTPSHEAARIPADMATDLAEQSRAYVSGYSEMTQAWLNFVQHRFQTASKQMQAVADCKDMATLIDLNTGYLRDMAKEYGENAMKFAEIGKKPSCRNSAAGSARISRR</sequence>
<dbReference type="RefSeq" id="WP_222874095.1">
    <property type="nucleotide sequence ID" value="NZ_CP039704.1"/>
</dbReference>
<evidence type="ECO:0000259" key="1">
    <source>
        <dbReference type="Pfam" id="PF09361"/>
    </source>
</evidence>
<name>A0A4D7C903_9SPHN</name>
<keyword evidence="3" id="KW-1185">Reference proteome</keyword>
<dbReference type="InterPro" id="IPR018968">
    <property type="entry name" value="Phasin"/>
</dbReference>
<feature type="domain" description="Phasin" evidence="1">
    <location>
        <begin position="22"/>
        <end position="94"/>
    </location>
</feature>
<evidence type="ECO:0000313" key="3">
    <source>
        <dbReference type="Proteomes" id="UP000298714"/>
    </source>
</evidence>
<reference evidence="3" key="1">
    <citation type="submission" date="2019-04" db="EMBL/GenBank/DDBJ databases">
        <title>Complete genome sequence of Sphingomonas sp. W1-2-3.</title>
        <authorList>
            <person name="Im W.T."/>
        </authorList>
    </citation>
    <scope>NUCLEOTIDE SEQUENCE [LARGE SCALE GENOMIC DNA]</scope>
    <source>
        <strain evidence="3">W1-2-3</strain>
    </source>
</reference>
<dbReference type="Proteomes" id="UP000298714">
    <property type="component" value="Chromosome"/>
</dbReference>